<dbReference type="EMBL" id="KE145360">
    <property type="protein sequence ID" value="EPE31849.1"/>
    <property type="molecule type" value="Genomic_DNA"/>
</dbReference>
<dbReference type="Pfam" id="PF20789">
    <property type="entry name" value="4HBT_3C"/>
    <property type="match status" value="1"/>
</dbReference>
<evidence type="ECO:0000259" key="1">
    <source>
        <dbReference type="Pfam" id="PF13622"/>
    </source>
</evidence>
<sequence>MVSTANETFAGSTSLKAQSSHTYEADFRDSWCIGTVPHGGYVTSCFLQVASKHFNTTLSKQNQPHSIALHIDFLRRTEAGPALFTVKDTKLGRQASVIHVTLTQSGREEALAVITNSNMTTEEGVSFSTSYKMTPQPVPVSLERLSKDEDEKWCLQSRMPSIKFRKAMAKLEFYYPRNGQVSNSCADEWVRLSTGEKWTNASLGFLSDAWPMPVETNLREQASRDPNHDSNKAIMWYPTLLLNIDFKKALPEEGVKWLFARTESKQIKNGRFDIEVVILDDTGDIVALSHHVALAVPAERNVAKRVTGSKM</sequence>
<evidence type="ECO:0000313" key="3">
    <source>
        <dbReference type="EMBL" id="EPE31849.1"/>
    </source>
</evidence>
<dbReference type="InterPro" id="IPR052389">
    <property type="entry name" value="Sec_Metab_Biosynth-Assoc"/>
</dbReference>
<reference evidence="3 4" key="1">
    <citation type="journal article" date="2013" name="BMC Genomics">
        <title>Genomics-driven discovery of the pneumocandin biosynthetic gene cluster in the fungus Glarea lozoyensis.</title>
        <authorList>
            <person name="Chen L."/>
            <person name="Yue Q."/>
            <person name="Zhang X."/>
            <person name="Xiang M."/>
            <person name="Wang C."/>
            <person name="Li S."/>
            <person name="Che Y."/>
            <person name="Ortiz-Lopez F.J."/>
            <person name="Bills G.F."/>
            <person name="Liu X."/>
            <person name="An Z."/>
        </authorList>
    </citation>
    <scope>NUCLEOTIDE SEQUENCE [LARGE SCALE GENOMIC DNA]</scope>
    <source>
        <strain evidence="4">ATCC 20868 / MF5171</strain>
    </source>
</reference>
<dbReference type="HOGENOM" id="CLU_050730_0_0_1"/>
<name>S3D409_GLAL2</name>
<dbReference type="OrthoDB" id="2532955at2759"/>
<dbReference type="InterPro" id="IPR049450">
    <property type="entry name" value="ACOT8-like_C"/>
</dbReference>
<dbReference type="OMA" id="CDMFITP"/>
<dbReference type="eggNOG" id="ENOG502S4UX">
    <property type="taxonomic scope" value="Eukaryota"/>
</dbReference>
<dbReference type="InterPro" id="IPR029069">
    <property type="entry name" value="HotDog_dom_sf"/>
</dbReference>
<dbReference type="GO" id="GO:0016853">
    <property type="term" value="F:isomerase activity"/>
    <property type="evidence" value="ECO:0007669"/>
    <property type="project" value="UniProtKB-KW"/>
</dbReference>
<dbReference type="SUPFAM" id="SSF54637">
    <property type="entry name" value="Thioesterase/thiol ester dehydrase-isomerase"/>
    <property type="match status" value="2"/>
</dbReference>
<protein>
    <submittedName>
        <fullName evidence="3">Thioesterase/thiol ester dehydrase-isomerase</fullName>
    </submittedName>
</protein>
<dbReference type="KEGG" id="glz:GLAREA_11931"/>
<dbReference type="Proteomes" id="UP000016922">
    <property type="component" value="Unassembled WGS sequence"/>
</dbReference>
<dbReference type="AlphaFoldDB" id="S3D409"/>
<dbReference type="Pfam" id="PF13622">
    <property type="entry name" value="4HBT_3"/>
    <property type="match status" value="1"/>
</dbReference>
<dbReference type="Gene3D" id="2.40.160.210">
    <property type="entry name" value="Acyl-CoA thioesterase, double hotdog domain"/>
    <property type="match status" value="1"/>
</dbReference>
<organism evidence="3 4">
    <name type="scientific">Glarea lozoyensis (strain ATCC 20868 / MF5171)</name>
    <dbReference type="NCBI Taxonomy" id="1116229"/>
    <lineage>
        <taxon>Eukaryota</taxon>
        <taxon>Fungi</taxon>
        <taxon>Dikarya</taxon>
        <taxon>Ascomycota</taxon>
        <taxon>Pezizomycotina</taxon>
        <taxon>Leotiomycetes</taxon>
        <taxon>Helotiales</taxon>
        <taxon>Helotiaceae</taxon>
        <taxon>Glarea</taxon>
    </lineage>
</organism>
<gene>
    <name evidence="3" type="ORF">GLAREA_11931</name>
</gene>
<keyword evidence="4" id="KW-1185">Reference proteome</keyword>
<accession>S3D409</accession>
<evidence type="ECO:0000259" key="2">
    <source>
        <dbReference type="Pfam" id="PF20789"/>
    </source>
</evidence>
<feature type="domain" description="Acyl-CoA thioesterase-like N-terminal HotDog" evidence="1">
    <location>
        <begin position="28"/>
        <end position="115"/>
    </location>
</feature>
<dbReference type="GeneID" id="19470972"/>
<dbReference type="InterPro" id="IPR049449">
    <property type="entry name" value="TesB_ACOT8-like_N"/>
</dbReference>
<keyword evidence="3" id="KW-0413">Isomerase</keyword>
<proteinExistence type="predicted"/>
<dbReference type="PANTHER" id="PTHR38110:SF1">
    <property type="entry name" value="THIOESTERASE DOMAIN-CONTAINING PROTEIN"/>
    <property type="match status" value="1"/>
</dbReference>
<dbReference type="PANTHER" id="PTHR38110">
    <property type="entry name" value="CHROMOSOME 23, WHOLE GENOME SHOTGUN SEQUENCE"/>
    <property type="match status" value="1"/>
</dbReference>
<dbReference type="RefSeq" id="XP_008080904.1">
    <property type="nucleotide sequence ID" value="XM_008082713.1"/>
</dbReference>
<feature type="domain" description="Acyl-CoA thioesterase-like C-terminal" evidence="2">
    <location>
        <begin position="169"/>
        <end position="294"/>
    </location>
</feature>
<dbReference type="InterPro" id="IPR042171">
    <property type="entry name" value="Acyl-CoA_hotdog"/>
</dbReference>
<evidence type="ECO:0000313" key="4">
    <source>
        <dbReference type="Proteomes" id="UP000016922"/>
    </source>
</evidence>